<keyword evidence="3" id="KW-1185">Reference proteome</keyword>
<dbReference type="EMBL" id="JAENIJ010000009">
    <property type="protein sequence ID" value="MBK1882262.1"/>
    <property type="molecule type" value="Genomic_DNA"/>
</dbReference>
<reference evidence="2" key="1">
    <citation type="submission" date="2021-01" db="EMBL/GenBank/DDBJ databases">
        <title>Modified the classification status of verrucomicrobia.</title>
        <authorList>
            <person name="Feng X."/>
        </authorList>
    </citation>
    <scope>NUCLEOTIDE SEQUENCE</scope>
    <source>
        <strain evidence="2">KCTC 22041</strain>
    </source>
</reference>
<proteinExistence type="predicted"/>
<protein>
    <submittedName>
        <fullName evidence="2">Uncharacterized protein</fullName>
    </submittedName>
</protein>
<dbReference type="Proteomes" id="UP000603141">
    <property type="component" value="Unassembled WGS sequence"/>
</dbReference>
<feature type="region of interest" description="Disordered" evidence="1">
    <location>
        <begin position="420"/>
        <end position="442"/>
    </location>
</feature>
<accession>A0A934VU85</accession>
<organism evidence="2 3">
    <name type="scientific">Luteolibacter pohnpeiensis</name>
    <dbReference type="NCBI Taxonomy" id="454153"/>
    <lineage>
        <taxon>Bacteria</taxon>
        <taxon>Pseudomonadati</taxon>
        <taxon>Verrucomicrobiota</taxon>
        <taxon>Verrucomicrobiia</taxon>
        <taxon>Verrucomicrobiales</taxon>
        <taxon>Verrucomicrobiaceae</taxon>
        <taxon>Luteolibacter</taxon>
    </lineage>
</organism>
<dbReference type="AlphaFoldDB" id="A0A934VU85"/>
<name>A0A934VU85_9BACT</name>
<evidence type="ECO:0000256" key="1">
    <source>
        <dbReference type="SAM" id="MobiDB-lite"/>
    </source>
</evidence>
<evidence type="ECO:0000313" key="2">
    <source>
        <dbReference type="EMBL" id="MBK1882262.1"/>
    </source>
</evidence>
<sequence>MKLSFIIATIILVVGGIFITRNQHELIDLKLRKVKLVAKATSLGISGDPSNPDPKLRYASHIRNQVEISQNAKNLSKDLLQLVQDMEEMASAQDAGNSVDDADLQARAMELFGKLSEMSSAEIKYVIGELDQITGIPKEMEDGIKGLAIMLIAEKNPSLALDFIQKSNTRFHEQQMRSRIVTEALSLLAREDPLAAKKWLDQHGKEFSDAANSDTQISILTGSAKNNPVLAFQMLKDLDPDQMSRGAAMLAQTATTNEERTALLQAMRSELGNLDSDEQRQQVKGSFISSLTASLARGDFESSTAWLDEANFSQEENALIAGGMQYANTLQSSGEWIAWMSDHMPSEQLAGSVNNLVSEWTRNDYQSAGKWLQQAPDDAAKAPAVQAYARSVAPYEPEIAEQWALTLPASETRDQTLQMIRSQWPESDPDGKAAFEKRHGLK</sequence>
<gene>
    <name evidence="2" type="ORF">JIN85_07540</name>
</gene>
<comment type="caution">
    <text evidence="2">The sequence shown here is derived from an EMBL/GenBank/DDBJ whole genome shotgun (WGS) entry which is preliminary data.</text>
</comment>
<dbReference type="RefSeq" id="WP_200269231.1">
    <property type="nucleotide sequence ID" value="NZ_JAENIJ010000009.1"/>
</dbReference>
<evidence type="ECO:0000313" key="3">
    <source>
        <dbReference type="Proteomes" id="UP000603141"/>
    </source>
</evidence>
<feature type="compositionally biased region" description="Basic and acidic residues" evidence="1">
    <location>
        <begin position="429"/>
        <end position="442"/>
    </location>
</feature>